<reference evidence="2 3" key="1">
    <citation type="submission" date="2024-04" db="EMBL/GenBank/DDBJ databases">
        <title>Human intestinal bacterial collection.</title>
        <authorList>
            <person name="Pauvert C."/>
            <person name="Hitch T.C.A."/>
            <person name="Clavel T."/>
        </authorList>
    </citation>
    <scope>NUCLEOTIDE SEQUENCE [LARGE SCALE GENOMIC DNA]</scope>
    <source>
        <strain evidence="2 3">CLA-SR-H026</strain>
    </source>
</reference>
<feature type="transmembrane region" description="Helical" evidence="1">
    <location>
        <begin position="244"/>
        <end position="263"/>
    </location>
</feature>
<dbReference type="EMBL" id="JBBNPS010000008">
    <property type="protein sequence ID" value="MEQ3353462.1"/>
    <property type="molecule type" value="Genomic_DNA"/>
</dbReference>
<accession>A0ABV1J6N5</accession>
<comment type="caution">
    <text evidence="2">The sequence shown here is derived from an EMBL/GenBank/DDBJ whole genome shotgun (WGS) entry which is preliminary data.</text>
</comment>
<feature type="transmembrane region" description="Helical" evidence="1">
    <location>
        <begin position="111"/>
        <end position="132"/>
    </location>
</feature>
<proteinExistence type="predicted"/>
<sequence>MNRLLSPEAKESFLAAWHREKGLSGNALKMIACVFMFFDHMSQGVALNSLGFTPAYVVNSWGIPVLSGLPTASLLATIATLAGRIAFPIFCFFLVQGVLLSGDYKKQIQRLLLFAFIAEVPFDLGLFGQIFYWDHQNVLFELAMGAATIVGMKKILDGDKKRKQAYAAALFIAAAILAEVLKFDYGLAGIIAMVLFYLVCNDRRRTMVMGIFAFLFEAPLYGTVYLSLPLIYQYNGKRGRGGRWFFYIFYPAHLLALYFISLII</sequence>
<feature type="transmembrane region" description="Helical" evidence="1">
    <location>
        <begin position="168"/>
        <end position="199"/>
    </location>
</feature>
<keyword evidence="1" id="KW-0812">Transmembrane</keyword>
<organism evidence="2 3">
    <name type="scientific">Aedoeadaptatus acetigenes</name>
    <dbReference type="NCBI Taxonomy" id="2981723"/>
    <lineage>
        <taxon>Bacteria</taxon>
        <taxon>Bacillati</taxon>
        <taxon>Bacillota</taxon>
        <taxon>Tissierellia</taxon>
        <taxon>Tissierellales</taxon>
        <taxon>Peptoniphilaceae</taxon>
        <taxon>Aedoeadaptatus</taxon>
    </lineage>
</organism>
<dbReference type="Pfam" id="PF05857">
    <property type="entry name" value="TraX"/>
    <property type="match status" value="1"/>
</dbReference>
<dbReference type="Proteomes" id="UP001481872">
    <property type="component" value="Unassembled WGS sequence"/>
</dbReference>
<keyword evidence="1" id="KW-0472">Membrane</keyword>
<evidence type="ECO:0000313" key="3">
    <source>
        <dbReference type="Proteomes" id="UP001481872"/>
    </source>
</evidence>
<evidence type="ECO:0000313" key="2">
    <source>
        <dbReference type="EMBL" id="MEQ3353462.1"/>
    </source>
</evidence>
<evidence type="ECO:0000256" key="1">
    <source>
        <dbReference type="SAM" id="Phobius"/>
    </source>
</evidence>
<keyword evidence="1" id="KW-1133">Transmembrane helix</keyword>
<feature type="transmembrane region" description="Helical" evidence="1">
    <location>
        <begin position="72"/>
        <end position="99"/>
    </location>
</feature>
<name>A0ABV1J6N5_9FIRM</name>
<gene>
    <name evidence="2" type="ORF">AAA081_03990</name>
</gene>
<dbReference type="RefSeq" id="WP_349053787.1">
    <property type="nucleotide sequence ID" value="NZ_JBBNPS010000008.1"/>
</dbReference>
<protein>
    <submittedName>
        <fullName evidence="2">TraX family protein</fullName>
    </submittedName>
</protein>
<feature type="transmembrane region" description="Helical" evidence="1">
    <location>
        <begin position="211"/>
        <end position="232"/>
    </location>
</feature>
<dbReference type="InterPro" id="IPR008875">
    <property type="entry name" value="TraX"/>
</dbReference>
<keyword evidence="3" id="KW-1185">Reference proteome</keyword>